<evidence type="ECO:0000313" key="12">
    <source>
        <dbReference type="Proteomes" id="UP000685013"/>
    </source>
</evidence>
<keyword evidence="3" id="KW-0677">Repeat</keyword>
<evidence type="ECO:0000256" key="7">
    <source>
        <dbReference type="ARBA" id="ARBA00023163"/>
    </source>
</evidence>
<feature type="domain" description="B box-type" evidence="10">
    <location>
        <begin position="1"/>
        <end position="47"/>
    </location>
</feature>
<comment type="subcellular location">
    <subcellularLocation>
        <location evidence="1">Nucleus</location>
    </subcellularLocation>
</comment>
<proteinExistence type="predicted"/>
<keyword evidence="2" id="KW-0479">Metal-binding</keyword>
<dbReference type="PANTHER" id="PTHR31832">
    <property type="entry name" value="B-BOX ZINC FINGER PROTEIN 22"/>
    <property type="match status" value="1"/>
</dbReference>
<dbReference type="Proteomes" id="UP000685013">
    <property type="component" value="Chromosome 11"/>
</dbReference>
<keyword evidence="8" id="KW-0539">Nucleus</keyword>
<dbReference type="PANTHER" id="PTHR31832:SF87">
    <property type="entry name" value="B-BOX ZINC FINGER PROTEIN 20"/>
    <property type="match status" value="1"/>
</dbReference>
<dbReference type="GO" id="GO:0005634">
    <property type="term" value="C:nucleus"/>
    <property type="evidence" value="ECO:0007669"/>
    <property type="project" value="UniProtKB-SubCell"/>
</dbReference>
<dbReference type="AlphaFoldDB" id="A0AAV6MWL2"/>
<sequence>MKIRCDVCDQAEASVFCSADEAALCHGCDLHVHRANKLAGKHSRFSLLQPIKIDSPLCDICQERRALVFCQQDRAILCRECDISIHGTNEHTQKHNRFLLTARALKWPRTKPRVLLPLKKLLCRQVITRSKTAKQATEVRSRLAAYRNIWRHCRDGAWRSFSILPPPLPIVSFNGEILATGNQNLERQQESLGIERFGNTLEFVGKFSQTGFWNGVGISMKTCRGGKMAVADKIISNFGSENNSGKIKKQTETNFLFVAADLHILPYSHSLDCHFIC</sequence>
<keyword evidence="6" id="KW-0805">Transcription regulation</keyword>
<accession>A0AAV6MWL2</accession>
<dbReference type="EMBL" id="JAGKQH010000011">
    <property type="protein sequence ID" value="KAG6588424.1"/>
    <property type="molecule type" value="Genomic_DNA"/>
</dbReference>
<protein>
    <submittedName>
        <fullName evidence="11">B-box zinc finger protein 20</fullName>
    </submittedName>
</protein>
<evidence type="ECO:0000256" key="4">
    <source>
        <dbReference type="ARBA" id="ARBA00022771"/>
    </source>
</evidence>
<organism evidence="11 12">
    <name type="scientific">Cucurbita argyrosperma subsp. sororia</name>
    <dbReference type="NCBI Taxonomy" id="37648"/>
    <lineage>
        <taxon>Eukaryota</taxon>
        <taxon>Viridiplantae</taxon>
        <taxon>Streptophyta</taxon>
        <taxon>Embryophyta</taxon>
        <taxon>Tracheophyta</taxon>
        <taxon>Spermatophyta</taxon>
        <taxon>Magnoliopsida</taxon>
        <taxon>eudicotyledons</taxon>
        <taxon>Gunneridae</taxon>
        <taxon>Pentapetalae</taxon>
        <taxon>rosids</taxon>
        <taxon>fabids</taxon>
        <taxon>Cucurbitales</taxon>
        <taxon>Cucurbitaceae</taxon>
        <taxon>Cucurbiteae</taxon>
        <taxon>Cucurbita</taxon>
    </lineage>
</organism>
<dbReference type="GO" id="GO:0006355">
    <property type="term" value="P:regulation of DNA-templated transcription"/>
    <property type="evidence" value="ECO:0007669"/>
    <property type="project" value="TreeGrafter"/>
</dbReference>
<evidence type="ECO:0000259" key="10">
    <source>
        <dbReference type="PROSITE" id="PS50119"/>
    </source>
</evidence>
<keyword evidence="4 9" id="KW-0863">Zinc-finger</keyword>
<dbReference type="GO" id="GO:0000976">
    <property type="term" value="F:transcription cis-regulatory region binding"/>
    <property type="evidence" value="ECO:0007669"/>
    <property type="project" value="UniProtKB-ARBA"/>
</dbReference>
<evidence type="ECO:0000256" key="8">
    <source>
        <dbReference type="ARBA" id="ARBA00023242"/>
    </source>
</evidence>
<evidence type="ECO:0000256" key="1">
    <source>
        <dbReference type="ARBA" id="ARBA00004123"/>
    </source>
</evidence>
<keyword evidence="5" id="KW-0862">Zinc</keyword>
<feature type="domain" description="B box-type" evidence="10">
    <location>
        <begin position="53"/>
        <end position="100"/>
    </location>
</feature>
<dbReference type="CDD" id="cd19821">
    <property type="entry name" value="Bbox1_BBX-like"/>
    <property type="match status" value="2"/>
</dbReference>
<comment type="caution">
    <text evidence="11">The sequence shown here is derived from an EMBL/GenBank/DDBJ whole genome shotgun (WGS) entry which is preliminary data.</text>
</comment>
<evidence type="ECO:0000256" key="5">
    <source>
        <dbReference type="ARBA" id="ARBA00022833"/>
    </source>
</evidence>
<reference evidence="11 12" key="1">
    <citation type="journal article" date="2021" name="Hortic Res">
        <title>The domestication of Cucurbita argyrosperma as revealed by the genome of its wild relative.</title>
        <authorList>
            <person name="Barrera-Redondo J."/>
            <person name="Sanchez-de la Vega G."/>
            <person name="Aguirre-Liguori J.A."/>
            <person name="Castellanos-Morales G."/>
            <person name="Gutierrez-Guerrero Y.T."/>
            <person name="Aguirre-Dugua X."/>
            <person name="Aguirre-Planter E."/>
            <person name="Tenaillon M.I."/>
            <person name="Lira-Saade R."/>
            <person name="Eguiarte L.E."/>
        </authorList>
    </citation>
    <scope>NUCLEOTIDE SEQUENCE [LARGE SCALE GENOMIC DNA]</scope>
    <source>
        <strain evidence="11">JBR-2021</strain>
    </source>
</reference>
<dbReference type="InterPro" id="IPR051979">
    <property type="entry name" value="B-box_zinc_finger"/>
</dbReference>
<evidence type="ECO:0000256" key="3">
    <source>
        <dbReference type="ARBA" id="ARBA00022737"/>
    </source>
</evidence>
<evidence type="ECO:0000256" key="9">
    <source>
        <dbReference type="PROSITE-ProRule" id="PRU00024"/>
    </source>
</evidence>
<evidence type="ECO:0000313" key="11">
    <source>
        <dbReference type="EMBL" id="KAG6588424.1"/>
    </source>
</evidence>
<dbReference type="GO" id="GO:0008270">
    <property type="term" value="F:zinc ion binding"/>
    <property type="evidence" value="ECO:0007669"/>
    <property type="project" value="UniProtKB-KW"/>
</dbReference>
<dbReference type="GO" id="GO:0009640">
    <property type="term" value="P:photomorphogenesis"/>
    <property type="evidence" value="ECO:0007669"/>
    <property type="project" value="TreeGrafter"/>
</dbReference>
<dbReference type="PROSITE" id="PS50119">
    <property type="entry name" value="ZF_BBOX"/>
    <property type="match status" value="2"/>
</dbReference>
<keyword evidence="7" id="KW-0804">Transcription</keyword>
<dbReference type="SMART" id="SM00336">
    <property type="entry name" value="BBOX"/>
    <property type="match status" value="2"/>
</dbReference>
<name>A0AAV6MWL2_9ROSI</name>
<dbReference type="Pfam" id="PF00643">
    <property type="entry name" value="zf-B_box"/>
    <property type="match status" value="2"/>
</dbReference>
<feature type="non-terminal residue" evidence="11">
    <location>
        <position position="1"/>
    </location>
</feature>
<dbReference type="InterPro" id="IPR000315">
    <property type="entry name" value="Znf_B-box"/>
</dbReference>
<keyword evidence="12" id="KW-1185">Reference proteome</keyword>
<dbReference type="FunFam" id="3.30.160.60:FF:000856">
    <property type="entry name" value="B-box zinc finger protein 21"/>
    <property type="match status" value="1"/>
</dbReference>
<gene>
    <name evidence="11" type="primary">BBX20</name>
    <name evidence="11" type="ORF">SDJN03_16989</name>
</gene>
<dbReference type="InterPro" id="IPR049808">
    <property type="entry name" value="CONSTANS-like_Bbox1"/>
</dbReference>
<evidence type="ECO:0000256" key="6">
    <source>
        <dbReference type="ARBA" id="ARBA00023015"/>
    </source>
</evidence>
<evidence type="ECO:0000256" key="2">
    <source>
        <dbReference type="ARBA" id="ARBA00022723"/>
    </source>
</evidence>